<name>A0A1M5QQF9_9GAMM</name>
<keyword evidence="1" id="KW-0812">Transmembrane</keyword>
<accession>A0A1M5QQF9</accession>
<gene>
    <name evidence="2" type="ORF">SAMN04488068_2751</name>
</gene>
<dbReference type="AlphaFoldDB" id="A0A1M5QQF9"/>
<dbReference type="Proteomes" id="UP000199758">
    <property type="component" value="Unassembled WGS sequence"/>
</dbReference>
<organism evidence="2 3">
    <name type="scientific">Hydrocarboniphaga daqingensis</name>
    <dbReference type="NCBI Taxonomy" id="490188"/>
    <lineage>
        <taxon>Bacteria</taxon>
        <taxon>Pseudomonadati</taxon>
        <taxon>Pseudomonadota</taxon>
        <taxon>Gammaproteobacteria</taxon>
        <taxon>Nevskiales</taxon>
        <taxon>Nevskiaceae</taxon>
        <taxon>Hydrocarboniphaga</taxon>
    </lineage>
</organism>
<evidence type="ECO:0000256" key="1">
    <source>
        <dbReference type="SAM" id="Phobius"/>
    </source>
</evidence>
<evidence type="ECO:0000313" key="2">
    <source>
        <dbReference type="EMBL" id="SHH16019.1"/>
    </source>
</evidence>
<evidence type="ECO:0000313" key="3">
    <source>
        <dbReference type="Proteomes" id="UP000199758"/>
    </source>
</evidence>
<feature type="transmembrane region" description="Helical" evidence="1">
    <location>
        <begin position="19"/>
        <end position="36"/>
    </location>
</feature>
<dbReference type="RefSeq" id="WP_072898226.1">
    <property type="nucleotide sequence ID" value="NZ_FQWZ01000006.1"/>
</dbReference>
<proteinExistence type="predicted"/>
<dbReference type="EMBL" id="FQWZ01000006">
    <property type="protein sequence ID" value="SHH16019.1"/>
    <property type="molecule type" value="Genomic_DNA"/>
</dbReference>
<reference evidence="2 3" key="1">
    <citation type="submission" date="2016-11" db="EMBL/GenBank/DDBJ databases">
        <authorList>
            <person name="Jaros S."/>
            <person name="Januszkiewicz K."/>
            <person name="Wedrychowicz H."/>
        </authorList>
    </citation>
    <scope>NUCLEOTIDE SEQUENCE [LARGE SCALE GENOMIC DNA]</scope>
    <source>
        <strain evidence="2 3">CGMCC 1.7049</strain>
    </source>
</reference>
<sequence length="201" mass="22207">MSSEGAAAVAPRRLGLGRVAFDMLMVIGSVLLALALDDWRDNREKRALTQNVLIALVQEIKANATAIDEALAYQDAMAIAFRDSSQTFQKTGEFIFPDAARQRSAAVRFSRAAYDSALVSQVLPRLQVPTLLTLSALYDEQDAYADLLRTYATATIQTDFNDGERYLRLRSNQYAELAEAERRLQPMLRAASEAVSAEVGR</sequence>
<keyword evidence="3" id="KW-1185">Reference proteome</keyword>
<dbReference type="STRING" id="490188.SAMN04488068_2751"/>
<protein>
    <submittedName>
        <fullName evidence="2">Uncharacterized protein</fullName>
    </submittedName>
</protein>
<keyword evidence="1" id="KW-0472">Membrane</keyword>
<keyword evidence="1" id="KW-1133">Transmembrane helix</keyword>